<dbReference type="SUPFAM" id="SSF53062">
    <property type="entry name" value="PTS system fructose IIA component-like"/>
    <property type="match status" value="1"/>
</dbReference>
<dbReference type="SUPFAM" id="SSF46785">
    <property type="entry name" value="Winged helix' DNA-binding domain"/>
    <property type="match status" value="1"/>
</dbReference>
<accession>A0ABQ3H7K3</accession>
<evidence type="ECO:0000256" key="2">
    <source>
        <dbReference type="ARBA" id="ARBA00022741"/>
    </source>
</evidence>
<dbReference type="InterPro" id="IPR027417">
    <property type="entry name" value="P-loop_NTPase"/>
</dbReference>
<dbReference type="SUPFAM" id="SSF63520">
    <property type="entry name" value="PTS-regulatory domain, PRD"/>
    <property type="match status" value="2"/>
</dbReference>
<evidence type="ECO:0000256" key="1">
    <source>
        <dbReference type="ARBA" id="ARBA00022679"/>
    </source>
</evidence>
<proteinExistence type="predicted"/>
<dbReference type="EMBL" id="BMYO01000010">
    <property type="protein sequence ID" value="GHD68457.1"/>
    <property type="molecule type" value="Genomic_DNA"/>
</dbReference>
<dbReference type="Gene3D" id="3.40.50.510">
    <property type="entry name" value="Phosphotransferase system, mannose-type IIA component"/>
    <property type="match status" value="1"/>
</dbReference>
<feature type="domain" description="Sigma-54 factor interaction" evidence="5">
    <location>
        <begin position="113"/>
        <end position="345"/>
    </location>
</feature>
<dbReference type="CDD" id="cd00009">
    <property type="entry name" value="AAA"/>
    <property type="match status" value="1"/>
</dbReference>
<reference evidence="9" key="1">
    <citation type="journal article" date="2019" name="Int. J. Syst. Evol. Microbiol.">
        <title>The Global Catalogue of Microorganisms (GCM) 10K type strain sequencing project: providing services to taxonomists for standard genome sequencing and annotation.</title>
        <authorList>
            <consortium name="The Broad Institute Genomics Platform"/>
            <consortium name="The Broad Institute Genome Sequencing Center for Infectious Disease"/>
            <person name="Wu L."/>
            <person name="Ma J."/>
        </authorList>
    </citation>
    <scope>NUCLEOTIDE SEQUENCE [LARGE SCALE GENOMIC DNA]</scope>
    <source>
        <strain evidence="9">KCTC 23701</strain>
    </source>
</reference>
<evidence type="ECO:0000313" key="9">
    <source>
        <dbReference type="Proteomes" id="UP000604737"/>
    </source>
</evidence>
<dbReference type="InterPro" id="IPR002078">
    <property type="entry name" value="Sigma_54_int"/>
</dbReference>
<keyword evidence="9" id="KW-1185">Reference proteome</keyword>
<dbReference type="Pfam" id="PF00158">
    <property type="entry name" value="Sigma54_activat"/>
    <property type="match status" value="1"/>
</dbReference>
<dbReference type="PROSITE" id="PS50045">
    <property type="entry name" value="SIGMA54_INTERACT_4"/>
    <property type="match status" value="1"/>
</dbReference>
<dbReference type="InterPro" id="IPR036662">
    <property type="entry name" value="PTS_EIIA_man-typ_sf"/>
</dbReference>
<keyword evidence="1" id="KW-0808">Transferase</keyword>
<dbReference type="PROSITE" id="PS51096">
    <property type="entry name" value="PTS_EIIA_TYPE_4"/>
    <property type="match status" value="1"/>
</dbReference>
<feature type="domain" description="PRD" evidence="7">
    <location>
        <begin position="467"/>
        <end position="572"/>
    </location>
</feature>
<evidence type="ECO:0000259" key="6">
    <source>
        <dbReference type="PROSITE" id="PS51096"/>
    </source>
</evidence>
<dbReference type="InterPro" id="IPR036390">
    <property type="entry name" value="WH_DNA-bd_sf"/>
</dbReference>
<dbReference type="Gene3D" id="1.10.1790.10">
    <property type="entry name" value="PRD domain"/>
    <property type="match status" value="1"/>
</dbReference>
<evidence type="ECO:0000259" key="5">
    <source>
        <dbReference type="PROSITE" id="PS50045"/>
    </source>
</evidence>
<keyword evidence="4" id="KW-0238">DNA-binding</keyword>
<protein>
    <submittedName>
        <fullName evidence="8">Transcriptional regulator</fullName>
    </submittedName>
</protein>
<feature type="domain" description="PTS EIIA type-4" evidence="6">
    <location>
        <begin position="577"/>
        <end position="710"/>
    </location>
</feature>
<dbReference type="RefSeq" id="WP_189462118.1">
    <property type="nucleotide sequence ID" value="NZ_BMYO01000010.1"/>
</dbReference>
<dbReference type="Pfam" id="PF00874">
    <property type="entry name" value="PRD"/>
    <property type="match status" value="1"/>
</dbReference>
<sequence>MAVRRKDTIYQELERLTRQLKVQALRDGGGIDAETIGYNLGVARNSVSQDLNALCSEGKVIKIKSRPVLFLHRAAAAALLGAELDPDVHEVRELAELLGEAAEPADADPFAALIGYDQSLKQAVEKGKAAVLYPPNGLNVMLTGPSGVGKTYFAELMHRFADHARDSAVPFVYFNCSEYFNNPELLTSHLFGHQQGAFTGAAAAKEGLVAKAEGGFLFLDEVHRLPFEGQEKLFSILDKGVYRRLGSSDKEISSNIRLICATTENIKSTLLRTFLRRIQVVIDLPPLSARSFDERLEMIVRFFHAESRKTGLALKVSKALLGQLLCREYEANIGELKSDIQFICAQAYANQFAQRCAVLNVDESWLDGKAAHADIRTRLILDELLAGETLSIAPDDVQKLERTALLPLERKDADLFYAYLADEYTRLQNSQIPANEISLILRKKLQTVFEHKIHHARVEPLPTLDGVYGLQIEQKIKLLTAFIDGLTGYKMSETVAGHLRNHLMTLLAYVKKGKVPGLYSANLIADAAKGEYDNARLVCRKIEETFLITCPSAELIFMCLLLAELKSQRHAHRLQQDCGMILVSHGDSTASSMADYVNRLIGRELVTAINMPFEQSVHDTLALFLKQVAHYQYKKLILAVDLGSLVHFGAVVRKMFKIETLLLRNVTMLGLLEVAMNLSFETTELKVLGELLAQQGMEYDLYDPAGADEVKVIVVSCVTGLGTSVKIRKMIEDVFDDMLTDRIRLLTLDHAEVEQLDRLSQHIGENERLAGIIGSFLPRLPDVPFLSLEELFSEHGAELVMDMLDFGMSADERELMLEKVSMKFIATVTIESIINQISVLNPHRVLQEIEAVFHRICGELDIKPSRKVTLRFMIHCCCMVERIVIDRKPLQMTLPPDAAVNDAAFAAIKAAFAPIETAYNIRLSATEHFYIYELLFR</sequence>
<dbReference type="InterPro" id="IPR011608">
    <property type="entry name" value="PRD"/>
</dbReference>
<dbReference type="Gene3D" id="3.40.50.300">
    <property type="entry name" value="P-loop containing nucleotide triphosphate hydrolases"/>
    <property type="match status" value="1"/>
</dbReference>
<dbReference type="PANTHER" id="PTHR32071:SF38">
    <property type="entry name" value="PSP OPERON TRANSCRIPTIONAL ACTIVATOR"/>
    <property type="match status" value="1"/>
</dbReference>
<organism evidence="8 9">
    <name type="scientific">Jeongeupia chitinilytica</name>
    <dbReference type="NCBI Taxonomy" id="1041641"/>
    <lineage>
        <taxon>Bacteria</taxon>
        <taxon>Pseudomonadati</taxon>
        <taxon>Pseudomonadota</taxon>
        <taxon>Betaproteobacteria</taxon>
        <taxon>Neisseriales</taxon>
        <taxon>Chitinibacteraceae</taxon>
        <taxon>Jeongeupia</taxon>
    </lineage>
</organism>
<gene>
    <name evidence="8" type="ORF">GCM10007350_33770</name>
</gene>
<dbReference type="Proteomes" id="UP000604737">
    <property type="component" value="Unassembled WGS sequence"/>
</dbReference>
<feature type="domain" description="PRD" evidence="7">
    <location>
        <begin position="840"/>
        <end position="937"/>
    </location>
</feature>
<name>A0ABQ3H7K3_9NEIS</name>
<dbReference type="SUPFAM" id="SSF52540">
    <property type="entry name" value="P-loop containing nucleoside triphosphate hydrolases"/>
    <property type="match status" value="1"/>
</dbReference>
<dbReference type="SMART" id="SM00382">
    <property type="entry name" value="AAA"/>
    <property type="match status" value="1"/>
</dbReference>
<comment type="caution">
    <text evidence="8">The sequence shown here is derived from an EMBL/GenBank/DDBJ whole genome shotgun (WGS) entry which is preliminary data.</text>
</comment>
<dbReference type="InterPro" id="IPR004701">
    <property type="entry name" value="PTS_EIIA_man-typ"/>
</dbReference>
<evidence type="ECO:0000256" key="3">
    <source>
        <dbReference type="ARBA" id="ARBA00022840"/>
    </source>
</evidence>
<dbReference type="PANTHER" id="PTHR32071">
    <property type="entry name" value="TRANSCRIPTIONAL REGULATORY PROTEIN"/>
    <property type="match status" value="1"/>
</dbReference>
<evidence type="ECO:0000259" key="7">
    <source>
        <dbReference type="PROSITE" id="PS51372"/>
    </source>
</evidence>
<dbReference type="PROSITE" id="PS51372">
    <property type="entry name" value="PRD_2"/>
    <property type="match status" value="2"/>
</dbReference>
<dbReference type="NCBIfam" id="NF047795">
    <property type="entry name" value="TransRegDagR"/>
    <property type="match status" value="1"/>
</dbReference>
<keyword evidence="2" id="KW-0547">Nucleotide-binding</keyword>
<evidence type="ECO:0000256" key="4">
    <source>
        <dbReference type="ARBA" id="ARBA00023125"/>
    </source>
</evidence>
<dbReference type="InterPro" id="IPR003593">
    <property type="entry name" value="AAA+_ATPase"/>
</dbReference>
<evidence type="ECO:0000313" key="8">
    <source>
        <dbReference type="EMBL" id="GHD68457.1"/>
    </source>
</evidence>
<keyword evidence="3" id="KW-0067">ATP-binding</keyword>
<dbReference type="InterPro" id="IPR036634">
    <property type="entry name" value="PRD_sf"/>
</dbReference>